<keyword evidence="1" id="KW-1133">Transmembrane helix</keyword>
<keyword evidence="1" id="KW-0812">Transmembrane</keyword>
<dbReference type="InterPro" id="IPR050256">
    <property type="entry name" value="Glycosyltransferase_2"/>
</dbReference>
<comment type="caution">
    <text evidence="3">The sequence shown here is derived from an EMBL/GenBank/DDBJ whole genome shotgun (WGS) entry which is preliminary data.</text>
</comment>
<proteinExistence type="predicted"/>
<name>A0A6L5Z663_9RHOB</name>
<dbReference type="EMBL" id="WIND01000021">
    <property type="protein sequence ID" value="MSU91534.1"/>
    <property type="molecule type" value="Genomic_DNA"/>
</dbReference>
<evidence type="ECO:0000259" key="2">
    <source>
        <dbReference type="Pfam" id="PF00535"/>
    </source>
</evidence>
<sequence length="317" mass="34373">MKLIIMIPCLNEADQLADTMATLPAQLPGVDVIETLVIDDGSTDATAEVARAAGADHVLRNPNNLGLAKSYIIGLEHALLLGADVIVNFDADNQYPATFLPDLIAPILHGRADLVVGARPMSEIEHFSPVKRTLQHVGTWVVRQASGGLDVTDATSGFRAVSKRAAIRLYTFSSYSYTLETLIQAGRMNIAVASVPIKVNPPTRPSRLMRSMWGYIARSTMTILRIGFVYYPLRFFFWSSIVVALPGLLAILRFLVQYAQGDGAGHLQSLILGTGLFAAGVVLLIGGVLADLVAANRVLLQELRSRALEEKILRTVR</sequence>
<organism evidence="3 4">
    <name type="scientific">Halovulum marinum</name>
    <dbReference type="NCBI Taxonomy" id="2662447"/>
    <lineage>
        <taxon>Bacteria</taxon>
        <taxon>Pseudomonadati</taxon>
        <taxon>Pseudomonadota</taxon>
        <taxon>Alphaproteobacteria</taxon>
        <taxon>Rhodobacterales</taxon>
        <taxon>Paracoccaceae</taxon>
        <taxon>Halovulum</taxon>
    </lineage>
</organism>
<feature type="domain" description="Glycosyltransferase 2-like" evidence="2">
    <location>
        <begin position="5"/>
        <end position="166"/>
    </location>
</feature>
<feature type="transmembrane region" description="Helical" evidence="1">
    <location>
        <begin position="267"/>
        <end position="290"/>
    </location>
</feature>
<keyword evidence="4" id="KW-1185">Reference proteome</keyword>
<dbReference type="Gene3D" id="3.90.550.10">
    <property type="entry name" value="Spore Coat Polysaccharide Biosynthesis Protein SpsA, Chain A"/>
    <property type="match status" value="1"/>
</dbReference>
<dbReference type="CDD" id="cd04179">
    <property type="entry name" value="DPM_DPG-synthase_like"/>
    <property type="match status" value="1"/>
</dbReference>
<dbReference type="InterPro" id="IPR001173">
    <property type="entry name" value="Glyco_trans_2-like"/>
</dbReference>
<dbReference type="PANTHER" id="PTHR48090:SF6">
    <property type="entry name" value="SLR5056 PROTEIN"/>
    <property type="match status" value="1"/>
</dbReference>
<feature type="transmembrane region" description="Helical" evidence="1">
    <location>
        <begin position="237"/>
        <end position="255"/>
    </location>
</feature>
<accession>A0A6L5Z663</accession>
<dbReference type="PANTHER" id="PTHR48090">
    <property type="entry name" value="UNDECAPRENYL-PHOSPHATE 4-DEOXY-4-FORMAMIDO-L-ARABINOSE TRANSFERASE-RELATED"/>
    <property type="match status" value="1"/>
</dbReference>
<dbReference type="Pfam" id="PF00535">
    <property type="entry name" value="Glycos_transf_2"/>
    <property type="match status" value="1"/>
</dbReference>
<dbReference type="SUPFAM" id="SSF53448">
    <property type="entry name" value="Nucleotide-diphospho-sugar transferases"/>
    <property type="match status" value="1"/>
</dbReference>
<dbReference type="AlphaFoldDB" id="A0A6L5Z663"/>
<evidence type="ECO:0000313" key="4">
    <source>
        <dbReference type="Proteomes" id="UP000474957"/>
    </source>
</evidence>
<protein>
    <submittedName>
        <fullName evidence="3">Glycosyltransferase</fullName>
    </submittedName>
</protein>
<keyword evidence="3" id="KW-0808">Transferase</keyword>
<dbReference type="GO" id="GO:0016740">
    <property type="term" value="F:transferase activity"/>
    <property type="evidence" value="ECO:0007669"/>
    <property type="project" value="UniProtKB-KW"/>
</dbReference>
<evidence type="ECO:0000256" key="1">
    <source>
        <dbReference type="SAM" id="Phobius"/>
    </source>
</evidence>
<reference evidence="3 4" key="1">
    <citation type="submission" date="2019-10" db="EMBL/GenBank/DDBJ databases">
        <title>Cognatihalovulum marinum gen. nov. sp. nov., a new member of the family Rhodobacteraceae isolated from deep seawater of the Northwest Indian Ocean.</title>
        <authorList>
            <person name="Ruan C."/>
            <person name="Wang J."/>
            <person name="Zheng X."/>
            <person name="Song L."/>
            <person name="Zhu Y."/>
            <person name="Huang Y."/>
            <person name="Lu Z."/>
            <person name="Du W."/>
            <person name="Huang L."/>
            <person name="Dai X."/>
        </authorList>
    </citation>
    <scope>NUCLEOTIDE SEQUENCE [LARGE SCALE GENOMIC DNA]</scope>
    <source>
        <strain evidence="3 4">2CG4</strain>
    </source>
</reference>
<dbReference type="Proteomes" id="UP000474957">
    <property type="component" value="Unassembled WGS sequence"/>
</dbReference>
<dbReference type="RefSeq" id="WP_154448793.1">
    <property type="nucleotide sequence ID" value="NZ_WIND01000021.1"/>
</dbReference>
<evidence type="ECO:0000313" key="3">
    <source>
        <dbReference type="EMBL" id="MSU91534.1"/>
    </source>
</evidence>
<keyword evidence="1" id="KW-0472">Membrane</keyword>
<gene>
    <name evidence="3" type="ORF">GE300_18300</name>
</gene>
<dbReference type="InterPro" id="IPR029044">
    <property type="entry name" value="Nucleotide-diphossugar_trans"/>
</dbReference>